<sequence>MYTYSTNERQMRSKRLPSSMLDGTLDVSCLVNLSTSQSGSQPSVVFSLPRDVPKARRVTFSMCSETQAMNSGKRIVTLKYRPEEGGTMTGTHHPTGTGVPMTIGECEDRMVDIVAGTRQFLVGTESDLAQGHIIVTGHVPDPERGRAESHQASLYQKTGAPRVAFPYTAAFLYLSSPPTFSQTLRALNEKKLDRNVYRSFGKRKKKPGRERGNLGRTSILSSPGLQGFLTIFWIFTKALHVCTHC</sequence>
<dbReference type="EMBL" id="JACVVK020000555">
    <property type="protein sequence ID" value="KAK7466553.1"/>
    <property type="molecule type" value="Genomic_DNA"/>
</dbReference>
<evidence type="ECO:0000313" key="1">
    <source>
        <dbReference type="EMBL" id="KAK7466553.1"/>
    </source>
</evidence>
<dbReference type="AlphaFoldDB" id="A0ABD0J9W8"/>
<gene>
    <name evidence="1" type="ORF">BaRGS_00037337</name>
</gene>
<reference evidence="1 2" key="1">
    <citation type="journal article" date="2023" name="Sci. Data">
        <title>Genome assembly of the Korean intertidal mud-creeper Batillaria attramentaria.</title>
        <authorList>
            <person name="Patra A.K."/>
            <person name="Ho P.T."/>
            <person name="Jun S."/>
            <person name="Lee S.J."/>
            <person name="Kim Y."/>
            <person name="Won Y.J."/>
        </authorList>
    </citation>
    <scope>NUCLEOTIDE SEQUENCE [LARGE SCALE GENOMIC DNA]</scope>
    <source>
        <strain evidence="1">Wonlab-2016</strain>
    </source>
</reference>
<accession>A0ABD0J9W8</accession>
<comment type="caution">
    <text evidence="1">The sequence shown here is derived from an EMBL/GenBank/DDBJ whole genome shotgun (WGS) entry which is preliminary data.</text>
</comment>
<organism evidence="1 2">
    <name type="scientific">Batillaria attramentaria</name>
    <dbReference type="NCBI Taxonomy" id="370345"/>
    <lineage>
        <taxon>Eukaryota</taxon>
        <taxon>Metazoa</taxon>
        <taxon>Spiralia</taxon>
        <taxon>Lophotrochozoa</taxon>
        <taxon>Mollusca</taxon>
        <taxon>Gastropoda</taxon>
        <taxon>Caenogastropoda</taxon>
        <taxon>Sorbeoconcha</taxon>
        <taxon>Cerithioidea</taxon>
        <taxon>Batillariidae</taxon>
        <taxon>Batillaria</taxon>
    </lineage>
</organism>
<proteinExistence type="predicted"/>
<name>A0ABD0J9W8_9CAEN</name>
<dbReference type="Proteomes" id="UP001519460">
    <property type="component" value="Unassembled WGS sequence"/>
</dbReference>
<protein>
    <submittedName>
        <fullName evidence="1">Uncharacterized protein</fullName>
    </submittedName>
</protein>
<evidence type="ECO:0000313" key="2">
    <source>
        <dbReference type="Proteomes" id="UP001519460"/>
    </source>
</evidence>
<keyword evidence="2" id="KW-1185">Reference proteome</keyword>